<reference evidence="6" key="1">
    <citation type="submission" date="2020-10" db="EMBL/GenBank/DDBJ databases">
        <authorList>
            <person name="Gilroy R."/>
        </authorList>
    </citation>
    <scope>NUCLEOTIDE SEQUENCE</scope>
    <source>
        <strain evidence="6">CHK158-818</strain>
    </source>
</reference>
<accession>A0A9D1M714</accession>
<dbReference type="GO" id="GO:0004252">
    <property type="term" value="F:serine-type endopeptidase activity"/>
    <property type="evidence" value="ECO:0007669"/>
    <property type="project" value="InterPro"/>
</dbReference>
<dbReference type="EMBL" id="DVNA01000058">
    <property type="protein sequence ID" value="HIU54687.1"/>
    <property type="molecule type" value="Genomic_DNA"/>
</dbReference>
<keyword evidence="2" id="KW-0378">Hydrolase</keyword>
<dbReference type="GO" id="GO:0008239">
    <property type="term" value="F:dipeptidyl-peptidase activity"/>
    <property type="evidence" value="ECO:0007669"/>
    <property type="project" value="TreeGrafter"/>
</dbReference>
<dbReference type="Gene3D" id="3.40.50.1820">
    <property type="entry name" value="alpha/beta hydrolase"/>
    <property type="match status" value="1"/>
</dbReference>
<sequence length="625" mass="71753">YTDREGIYRRSFKANYYTFEIKRNLVKPLSEGGKQQVATFSPDGRMVAFVRDNNIYLKKLDYNTESAITTDGAKNKILNGIPDWVYEEEFACVNSLAWSSDSECLSFVKYDETEVPEYSIQKYEGMCPGLQEYELYPGAFKYKYPVAGEKNAKVSVHTYVVSSKATKKMDVPLDDDGYIPRIRYAKAADQLMVMTLNRHQNLFKMFVANARTGVSKLLVQDESPYWIDPDNMDYITFYPDFFVFASEREGYRHLYQYSLTGELIKPITQGEWNVTAYLGYDDKTKSFYYQSTEEGPIYRTVYKVDAKGKKTKLSDKKGTNHASFSNGCKYYVNQFSNSETPLLITVHNQQAKVLRTLEDNTRLQNELSKINYAKKEFFTFQTPDGTELNGWVMKPVNFDANKKYPVLMTQYSGPGSQSVLDQWEFGWEQYLTANGYVVACVDGRGTGGRSEKFSKCIYMQMGVLEAQDQIAAAQYMGSLNYVDSQNIAIWGWSFGGYMTLMAMTSSKGVYKAGVAIAPVTDWKFYDTIYTERYMRTPQENFEGYEKTSPLVHAAQLDGRLLLVSGTADDNVHFQNSLQFSEALVQANKQFDMQFYTNRDHSIYGCNTRLHLYTKVVDFLDRNLKN</sequence>
<dbReference type="InterPro" id="IPR002471">
    <property type="entry name" value="Pept_S9_AS"/>
</dbReference>
<feature type="non-terminal residue" evidence="6">
    <location>
        <position position="1"/>
    </location>
</feature>
<dbReference type="AlphaFoldDB" id="A0A9D1M714"/>
<dbReference type="InterPro" id="IPR050278">
    <property type="entry name" value="Serine_Prot_S9B/DPPIV"/>
</dbReference>
<keyword evidence="3" id="KW-0325">Glycoprotein</keyword>
<dbReference type="SUPFAM" id="SSF53474">
    <property type="entry name" value="alpha/beta-Hydrolases"/>
    <property type="match status" value="1"/>
</dbReference>
<protein>
    <submittedName>
        <fullName evidence="6">S9 family peptidase</fullName>
    </submittedName>
</protein>
<dbReference type="Pfam" id="PF00930">
    <property type="entry name" value="DPPIV_N"/>
    <property type="match status" value="1"/>
</dbReference>
<reference evidence="6" key="2">
    <citation type="journal article" date="2021" name="PeerJ">
        <title>Extensive microbial diversity within the chicken gut microbiome revealed by metagenomics and culture.</title>
        <authorList>
            <person name="Gilroy R."/>
            <person name="Ravi A."/>
            <person name="Getino M."/>
            <person name="Pursley I."/>
            <person name="Horton D.L."/>
            <person name="Alikhan N.F."/>
            <person name="Baker D."/>
            <person name="Gharbi K."/>
            <person name="Hall N."/>
            <person name="Watson M."/>
            <person name="Adriaenssens E.M."/>
            <person name="Foster-Nyarko E."/>
            <person name="Jarju S."/>
            <person name="Secka A."/>
            <person name="Antonio M."/>
            <person name="Oren A."/>
            <person name="Chaudhuri R.R."/>
            <person name="La Ragione R."/>
            <person name="Hildebrand F."/>
            <person name="Pallen M.J."/>
        </authorList>
    </citation>
    <scope>NUCLEOTIDE SEQUENCE</scope>
    <source>
        <strain evidence="6">CHK158-818</strain>
    </source>
</reference>
<dbReference type="SUPFAM" id="SSF82171">
    <property type="entry name" value="DPP6 N-terminal domain-like"/>
    <property type="match status" value="1"/>
</dbReference>
<dbReference type="Pfam" id="PF00326">
    <property type="entry name" value="Peptidase_S9"/>
    <property type="match status" value="1"/>
</dbReference>
<dbReference type="PANTHER" id="PTHR11731">
    <property type="entry name" value="PROTEASE FAMILY S9B,C DIPEPTIDYL-PEPTIDASE IV-RELATED"/>
    <property type="match status" value="1"/>
</dbReference>
<dbReference type="FunFam" id="3.40.50.1820:FF:000003">
    <property type="entry name" value="Dipeptidyl peptidase 4"/>
    <property type="match status" value="1"/>
</dbReference>
<evidence type="ECO:0000313" key="6">
    <source>
        <dbReference type="EMBL" id="HIU54687.1"/>
    </source>
</evidence>
<feature type="domain" description="Dipeptidylpeptidase IV N-terminal" evidence="5">
    <location>
        <begin position="2"/>
        <end position="341"/>
    </location>
</feature>
<evidence type="ECO:0000256" key="1">
    <source>
        <dbReference type="ARBA" id="ARBA00022670"/>
    </source>
</evidence>
<evidence type="ECO:0000259" key="5">
    <source>
        <dbReference type="Pfam" id="PF00930"/>
    </source>
</evidence>
<gene>
    <name evidence="6" type="ORF">IAB03_02635</name>
</gene>
<evidence type="ECO:0000313" key="7">
    <source>
        <dbReference type="Proteomes" id="UP000824112"/>
    </source>
</evidence>
<proteinExistence type="predicted"/>
<dbReference type="Gene3D" id="2.140.10.30">
    <property type="entry name" value="Dipeptidylpeptidase IV, N-terminal domain"/>
    <property type="match status" value="1"/>
</dbReference>
<dbReference type="InterPro" id="IPR001375">
    <property type="entry name" value="Peptidase_S9_cat"/>
</dbReference>
<comment type="caution">
    <text evidence="6">The sequence shown here is derived from an EMBL/GenBank/DDBJ whole genome shotgun (WGS) entry which is preliminary data.</text>
</comment>
<dbReference type="GO" id="GO:0006508">
    <property type="term" value="P:proteolysis"/>
    <property type="evidence" value="ECO:0007669"/>
    <property type="project" value="UniProtKB-KW"/>
</dbReference>
<evidence type="ECO:0000259" key="4">
    <source>
        <dbReference type="Pfam" id="PF00326"/>
    </source>
</evidence>
<dbReference type="PROSITE" id="PS00708">
    <property type="entry name" value="PRO_ENDOPEP_SER"/>
    <property type="match status" value="1"/>
</dbReference>
<dbReference type="InterPro" id="IPR002469">
    <property type="entry name" value="Peptidase_S9B_N"/>
</dbReference>
<feature type="domain" description="Peptidase S9 prolyl oligopeptidase catalytic" evidence="4">
    <location>
        <begin position="423"/>
        <end position="624"/>
    </location>
</feature>
<dbReference type="Proteomes" id="UP000824112">
    <property type="component" value="Unassembled WGS sequence"/>
</dbReference>
<evidence type="ECO:0000256" key="3">
    <source>
        <dbReference type="ARBA" id="ARBA00023180"/>
    </source>
</evidence>
<dbReference type="InterPro" id="IPR029058">
    <property type="entry name" value="AB_hydrolase_fold"/>
</dbReference>
<evidence type="ECO:0000256" key="2">
    <source>
        <dbReference type="ARBA" id="ARBA00022801"/>
    </source>
</evidence>
<keyword evidence="1" id="KW-0645">Protease</keyword>
<dbReference type="PANTHER" id="PTHR11731:SF193">
    <property type="entry name" value="DIPEPTIDYL PEPTIDASE 9"/>
    <property type="match status" value="1"/>
</dbReference>
<organism evidence="6 7">
    <name type="scientific">Candidatus Gallibacteroides avistercoris</name>
    <dbReference type="NCBI Taxonomy" id="2840833"/>
    <lineage>
        <taxon>Bacteria</taxon>
        <taxon>Pseudomonadati</taxon>
        <taxon>Bacteroidota</taxon>
        <taxon>Bacteroidia</taxon>
        <taxon>Bacteroidales</taxon>
        <taxon>Bacteroidaceae</taxon>
        <taxon>Bacteroidaceae incertae sedis</taxon>
        <taxon>Candidatus Gallibacteroides</taxon>
    </lineage>
</organism>
<name>A0A9D1M714_9BACT</name>